<dbReference type="EMBL" id="JABANM010006822">
    <property type="protein sequence ID" value="KAF4745312.1"/>
    <property type="molecule type" value="Genomic_DNA"/>
</dbReference>
<reference evidence="1 2" key="1">
    <citation type="submission" date="2020-04" db="EMBL/GenBank/DDBJ databases">
        <title>Perkinsus olseni comparative genomics.</title>
        <authorList>
            <person name="Bogema D.R."/>
        </authorList>
    </citation>
    <scope>NUCLEOTIDE SEQUENCE [LARGE SCALE GENOMIC DNA]</scope>
    <source>
        <strain evidence="1">ATCC PRA-205</strain>
    </source>
</reference>
<evidence type="ECO:0000313" key="2">
    <source>
        <dbReference type="Proteomes" id="UP000574390"/>
    </source>
</evidence>
<comment type="caution">
    <text evidence="1">The sequence shown here is derived from an EMBL/GenBank/DDBJ whole genome shotgun (WGS) entry which is preliminary data.</text>
</comment>
<dbReference type="Proteomes" id="UP000574390">
    <property type="component" value="Unassembled WGS sequence"/>
</dbReference>
<proteinExistence type="predicted"/>
<evidence type="ECO:0000313" key="1">
    <source>
        <dbReference type="EMBL" id="KAF4745312.1"/>
    </source>
</evidence>
<name>A0A7J6TKX2_PEROL</name>
<dbReference type="AlphaFoldDB" id="A0A7J6TKX2"/>
<gene>
    <name evidence="1" type="ORF">FOZ62_027176</name>
</gene>
<feature type="non-terminal residue" evidence="1">
    <location>
        <position position="1"/>
    </location>
</feature>
<sequence>EERDSQDIILRAQLDGERSAFHVVEGSHAANALLVMEKAVKERPDMPCRATWDSPEKRYYMELDREASEGVYGLRMITDGSIDFYPLLKEPYENAAEKCLQQPQGNQPRNSDRETCIFSIACYLWNTRADIPWPYVGPQGGAKPSFAAILALVVNSATLSQQHTLGLGSIDLGVVSSDLLNIVVPWMHSQGLTTMQNNPDAGMIIRDLDPVCQAALVTEGRIVGSTRELTLSVLKGNKIVLGETSLTLDQRKRRVAAVKPLVADKELRLDERLERVDLKADIGSLEGKKILNTCERRLLEYLMRGWKFVRSEDVKKAGGGDHHNLEMRVSEYLLAEYEDPKAWTQPVRDLPVYRLKHSTLAVKIMGSLMRMSNPTWSAVQYPETSTGAARAGDDEIFLLDSAALDAQACAVQVSQRDEAGSSSGSVPSMSFSLSPDFLIREIKGPNYEGPGRIRLRQHIMRTPLTIDGRRTLRNSSALFFCKRTLIDYLNVAVTTLTGQRVLERQSEPQVLNHFSLDGAQVKDVEGMVFRVDGEDPVAEAVSALHDLAVASEQRCSLTSKGVATNEANEAYDIVIESTPQDEALVSLKPSMQTAVALRLPTSQGELTKPKFDLSAVFPPFTCPSRLADILMKAWMGSTSEAGVLSQRVLVKLEAEAREGKWENLAEGDYAVQEATTLSNYIMTKFIAPLARGESVRRRALPEESLDLCVIETLERRLSSGAEPQYSLSFKSDFSLHRIVLPRKILETPEELEPIWERIKENLWQIPFPLSRMTLVDVCGRTL</sequence>
<organism evidence="1 2">
    <name type="scientific">Perkinsus olseni</name>
    <name type="common">Perkinsus atlanticus</name>
    <dbReference type="NCBI Taxonomy" id="32597"/>
    <lineage>
        <taxon>Eukaryota</taxon>
        <taxon>Sar</taxon>
        <taxon>Alveolata</taxon>
        <taxon>Perkinsozoa</taxon>
        <taxon>Perkinsea</taxon>
        <taxon>Perkinsida</taxon>
        <taxon>Perkinsidae</taxon>
        <taxon>Perkinsus</taxon>
    </lineage>
</organism>
<feature type="non-terminal residue" evidence="1">
    <location>
        <position position="782"/>
    </location>
</feature>
<accession>A0A7J6TKX2</accession>
<protein>
    <submittedName>
        <fullName evidence="1">Uncharacterized protein</fullName>
    </submittedName>
</protein>